<evidence type="ECO:0000256" key="1">
    <source>
        <dbReference type="SAM" id="MobiDB-lite"/>
    </source>
</evidence>
<evidence type="ECO:0000313" key="2">
    <source>
        <dbReference type="EMBL" id="CAA9290162.1"/>
    </source>
</evidence>
<feature type="region of interest" description="Disordered" evidence="1">
    <location>
        <begin position="1"/>
        <end position="55"/>
    </location>
</feature>
<accession>A0A6J4JXK9</accession>
<feature type="compositionally biased region" description="Basic and acidic residues" evidence="1">
    <location>
        <begin position="1"/>
        <end position="10"/>
    </location>
</feature>
<reference evidence="2" key="1">
    <citation type="submission" date="2020-02" db="EMBL/GenBank/DDBJ databases">
        <authorList>
            <person name="Meier V. D."/>
        </authorList>
    </citation>
    <scope>NUCLEOTIDE SEQUENCE</scope>
    <source>
        <strain evidence="2">AVDCRST_MAG48</strain>
    </source>
</reference>
<sequence length="55" mass="5840">MAYHRPERGWKGRGRGVPEWCSGRDLTSSAGHEEGVSAARSGTAVGDGRSLTPSR</sequence>
<organism evidence="2">
    <name type="scientific">uncultured Friedmanniella sp</name>
    <dbReference type="NCBI Taxonomy" id="335381"/>
    <lineage>
        <taxon>Bacteria</taxon>
        <taxon>Bacillati</taxon>
        <taxon>Actinomycetota</taxon>
        <taxon>Actinomycetes</taxon>
        <taxon>Propionibacteriales</taxon>
        <taxon>Nocardioidaceae</taxon>
        <taxon>Friedmanniella</taxon>
        <taxon>environmental samples</taxon>
    </lineage>
</organism>
<dbReference type="AlphaFoldDB" id="A0A6J4JXK9"/>
<gene>
    <name evidence="2" type="ORF">AVDCRST_MAG48-452</name>
</gene>
<protein>
    <submittedName>
        <fullName evidence="2">Uncharacterized protein</fullName>
    </submittedName>
</protein>
<dbReference type="EMBL" id="CADCTS010000065">
    <property type="protein sequence ID" value="CAA9290162.1"/>
    <property type="molecule type" value="Genomic_DNA"/>
</dbReference>
<proteinExistence type="predicted"/>
<name>A0A6J4JXK9_9ACTN</name>